<dbReference type="AlphaFoldDB" id="I1ZES5"/>
<gene>
    <name evidence="1" type="ORF">VAR4-2</name>
</gene>
<reference evidence="1" key="1">
    <citation type="submission" date="2012-02" db="EMBL/GenBank/DDBJ databases">
        <title>Prevalence of ICE, SI, IS elements, and transposase genes in Vibrio alginolyticus and its implication to frequent horizontal gene transfer between the bacterium and environmental bacteria.</title>
        <authorList>
            <person name="Luo P."/>
            <person name="Jiang H."/>
            <person name="Hu C."/>
        </authorList>
    </citation>
    <scope>NUCLEOTIDE SEQUENCE</scope>
    <source>
        <strain evidence="1">HN266</strain>
    </source>
</reference>
<accession>I1ZES5</accession>
<dbReference type="EMBL" id="JQ612677">
    <property type="protein sequence ID" value="AFJ22783.1"/>
    <property type="molecule type" value="Genomic_DNA"/>
</dbReference>
<proteinExistence type="predicted"/>
<sequence length="39" mass="4617">MVIFRGLELLYPAELRARYRDRIIRVQTGKSTGFHNILI</sequence>
<evidence type="ECO:0000313" key="1">
    <source>
        <dbReference type="EMBL" id="AFJ22783.1"/>
    </source>
</evidence>
<protein>
    <submittedName>
        <fullName evidence="1">Uncharacterized protein</fullName>
    </submittedName>
</protein>
<organism evidence="1">
    <name type="scientific">Vibrio alginolyticus</name>
    <dbReference type="NCBI Taxonomy" id="663"/>
    <lineage>
        <taxon>Bacteria</taxon>
        <taxon>Pseudomonadati</taxon>
        <taxon>Pseudomonadota</taxon>
        <taxon>Gammaproteobacteria</taxon>
        <taxon>Vibrionales</taxon>
        <taxon>Vibrionaceae</taxon>
        <taxon>Vibrio</taxon>
    </lineage>
</organism>
<name>I1ZES5_VIBAL</name>